<keyword evidence="2" id="KW-1185">Reference proteome</keyword>
<reference evidence="1" key="1">
    <citation type="submission" date="2022-07" db="EMBL/GenBank/DDBJ databases">
        <title>Phylogenomic reconstructions and comparative analyses of Kickxellomycotina fungi.</title>
        <authorList>
            <person name="Reynolds N.K."/>
            <person name="Stajich J.E."/>
            <person name="Barry K."/>
            <person name="Grigoriev I.V."/>
            <person name="Crous P."/>
            <person name="Smith M.E."/>
        </authorList>
    </citation>
    <scope>NUCLEOTIDE SEQUENCE</scope>
    <source>
        <strain evidence="1">BCRC 34381</strain>
    </source>
</reference>
<dbReference type="OrthoDB" id="5541520at2759"/>
<dbReference type="AlphaFoldDB" id="A0A9W7Y996"/>
<evidence type="ECO:0000313" key="2">
    <source>
        <dbReference type="Proteomes" id="UP001143981"/>
    </source>
</evidence>
<protein>
    <submittedName>
        <fullName evidence="1">Uncharacterized protein</fullName>
    </submittedName>
</protein>
<evidence type="ECO:0000313" key="1">
    <source>
        <dbReference type="EMBL" id="KAJ1726817.1"/>
    </source>
</evidence>
<dbReference type="Proteomes" id="UP001143981">
    <property type="component" value="Unassembled WGS sequence"/>
</dbReference>
<proteinExistence type="predicted"/>
<organism evidence="1 2">
    <name type="scientific">Coemansia biformis</name>
    <dbReference type="NCBI Taxonomy" id="1286918"/>
    <lineage>
        <taxon>Eukaryota</taxon>
        <taxon>Fungi</taxon>
        <taxon>Fungi incertae sedis</taxon>
        <taxon>Zoopagomycota</taxon>
        <taxon>Kickxellomycotina</taxon>
        <taxon>Kickxellomycetes</taxon>
        <taxon>Kickxellales</taxon>
        <taxon>Kickxellaceae</taxon>
        <taxon>Coemansia</taxon>
    </lineage>
</organism>
<name>A0A9W7Y996_9FUNG</name>
<sequence>MPALAAAANASGRLACQSSPESAPISIDESNLDTISAVNTPATARMASSPCDSVDYVVVPPSPSIASMYGVSMSGSLSGPPSVLSPRSVNILRPLASPGRHARPSLFSPPPATYHRKYFDAHPARPQNADHQHL</sequence>
<accession>A0A9W7Y996</accession>
<comment type="caution">
    <text evidence="1">The sequence shown here is derived from an EMBL/GenBank/DDBJ whole genome shotgun (WGS) entry which is preliminary data.</text>
</comment>
<gene>
    <name evidence="1" type="ORF">LPJ61_004943</name>
</gene>
<dbReference type="EMBL" id="JANBOI010001356">
    <property type="protein sequence ID" value="KAJ1726817.1"/>
    <property type="molecule type" value="Genomic_DNA"/>
</dbReference>